<organism evidence="2 3">
    <name type="scientific">Tetrahymena thermophila (strain SB210)</name>
    <dbReference type="NCBI Taxonomy" id="312017"/>
    <lineage>
        <taxon>Eukaryota</taxon>
        <taxon>Sar</taxon>
        <taxon>Alveolata</taxon>
        <taxon>Ciliophora</taxon>
        <taxon>Intramacronucleata</taxon>
        <taxon>Oligohymenophorea</taxon>
        <taxon>Hymenostomatida</taxon>
        <taxon>Tetrahymenina</taxon>
        <taxon>Tetrahymenidae</taxon>
        <taxon>Tetrahymena</taxon>
    </lineage>
</organism>
<feature type="transmembrane region" description="Helical" evidence="1">
    <location>
        <begin position="70"/>
        <end position="91"/>
    </location>
</feature>
<dbReference type="HOGENOM" id="CLU_1910868_0_0_1"/>
<reference evidence="5 6" key="4">
    <citation type="journal article" date="2023" name="Nature">
        <title>Structural basis of mitochondrial membrane bending by the I-II-III&lt;sub&gt;2&lt;/sub&gt;-IV&lt;sub&gt;2&lt;/sub&gt; supercomplex.</title>
        <authorList>
            <person name="Muhleip A."/>
            <person name="Flygaard R.K."/>
            <person name="Baradaran R."/>
            <person name="Haapanen O."/>
            <person name="Gruhl T."/>
            <person name="Tobiasson V."/>
            <person name="Marechal A."/>
            <person name="Sharma V."/>
            <person name="Amunts A."/>
        </authorList>
    </citation>
    <scope>STRUCTURE BY ELECTRON MICROSCOPY (2.60 ANGSTROMS)</scope>
</reference>
<dbReference type="Proteomes" id="UP000009168">
    <property type="component" value="Unassembled WGS sequence"/>
</dbReference>
<dbReference type="PDB" id="8BQS">
    <property type="method" value="EM"/>
    <property type="resolution" value="2.90 A"/>
    <property type="chains" value="DH/Dh=1-133"/>
</dbReference>
<dbReference type="PDB" id="8GYM">
    <property type="method" value="EM"/>
    <property type="resolution" value="2.96 A"/>
    <property type="chains" value="7A/7a=1-133"/>
</dbReference>
<evidence type="ECO:0000313" key="3">
    <source>
        <dbReference type="Proteomes" id="UP000009168"/>
    </source>
</evidence>
<dbReference type="EMDB" id="EMD-34373"/>
<proteinExistence type="evidence at protein level"/>
<keyword evidence="1" id="KW-1133">Transmembrane helix</keyword>
<keyword evidence="1 2" id="KW-0812">Transmembrane</keyword>
<reference evidence="7 8" key="3">
    <citation type="journal article" date="2023" name="Nat. Commun.">
        <title>Structures of Tetrahymena thermophila respiratory megacomplexes on the tubular mitochondrial cristae.</title>
        <authorList>
            <person name="Han F."/>
            <person name="Hu Y."/>
            <person name="Wu M."/>
            <person name="He Z."/>
            <person name="Tian H."/>
            <person name="Zhou L."/>
        </authorList>
    </citation>
    <scope>STRUCTURE BY ELECTRON MICROSCOPY (2.96 ANGSTROMS)</scope>
</reference>
<dbReference type="EMDB" id="EMD-32325"/>
<evidence type="ECO:0000313" key="2">
    <source>
        <dbReference type="EMBL" id="EAS01415.2"/>
    </source>
</evidence>
<feature type="modified residue" description="N-formylmethionine" evidence="4">
    <location>
        <position position="1"/>
    </location>
</feature>
<protein>
    <submittedName>
        <fullName evidence="2">Transmembrane protein, putative</fullName>
    </submittedName>
</protein>
<dbReference type="RefSeq" id="XP_001021661.2">
    <property type="nucleotide sequence ID" value="XM_001021661.3"/>
</dbReference>
<dbReference type="InParanoid" id="I7MGF9"/>
<dbReference type="EMDB" id="EMD-16184"/>
<accession>I7MGF9</accession>
<reference evidence="3" key="1">
    <citation type="journal article" date="2006" name="PLoS Biol.">
        <title>Macronuclear genome sequence of the ciliate Tetrahymena thermophila, a model eukaryote.</title>
        <authorList>
            <person name="Eisen J.A."/>
            <person name="Coyne R.S."/>
            <person name="Wu M."/>
            <person name="Wu D."/>
            <person name="Thiagarajan M."/>
            <person name="Wortman J.R."/>
            <person name="Badger J.H."/>
            <person name="Ren Q."/>
            <person name="Amedeo P."/>
            <person name="Jones K.M."/>
            <person name="Tallon L.J."/>
            <person name="Delcher A.L."/>
            <person name="Salzberg S.L."/>
            <person name="Silva J.C."/>
            <person name="Haas B.J."/>
            <person name="Majoros W.H."/>
            <person name="Farzad M."/>
            <person name="Carlton J.M."/>
            <person name="Smith R.K. Jr."/>
            <person name="Garg J."/>
            <person name="Pearlman R.E."/>
            <person name="Karrer K.M."/>
            <person name="Sun L."/>
            <person name="Manning G."/>
            <person name="Elde N.C."/>
            <person name="Turkewitz A.P."/>
            <person name="Asai D.J."/>
            <person name="Wilkes D.E."/>
            <person name="Wang Y."/>
            <person name="Cai H."/>
            <person name="Collins K."/>
            <person name="Stewart B.A."/>
            <person name="Lee S.R."/>
            <person name="Wilamowska K."/>
            <person name="Weinberg Z."/>
            <person name="Ruzzo W.L."/>
            <person name="Wloga D."/>
            <person name="Gaertig J."/>
            <person name="Frankel J."/>
            <person name="Tsao C.-C."/>
            <person name="Gorovsky M.A."/>
            <person name="Keeling P.J."/>
            <person name="Waller R.F."/>
            <person name="Patron N.J."/>
            <person name="Cherry J.M."/>
            <person name="Stover N.A."/>
            <person name="Krieger C.J."/>
            <person name="del Toro C."/>
            <person name="Ryder H.F."/>
            <person name="Williamson S.C."/>
            <person name="Barbeau R.A."/>
            <person name="Hamilton E.P."/>
            <person name="Orias E."/>
        </authorList>
    </citation>
    <scope>NUCLEOTIDE SEQUENCE [LARGE SCALE GENOMIC DNA]</scope>
    <source>
        <strain evidence="3">SB210</strain>
    </source>
</reference>
<evidence type="ECO:0007829" key="6">
    <source>
        <dbReference type="PDB" id="8BQS"/>
    </source>
</evidence>
<evidence type="ECO:0000256" key="1">
    <source>
        <dbReference type="SAM" id="Phobius"/>
    </source>
</evidence>
<dbReference type="PDB" id="7W5Z">
    <property type="method" value="EM"/>
    <property type="resolution" value="3.02 A"/>
    <property type="chains" value="7A/7a=1-133"/>
</dbReference>
<evidence type="ECO:0007829" key="4">
    <source>
        <dbReference type="PDB" id="7W5Z"/>
    </source>
</evidence>
<evidence type="ECO:0007829" key="5">
    <source>
        <dbReference type="PDB" id="8B6H"/>
    </source>
</evidence>
<dbReference type="EMDB" id="EMD-34403"/>
<name>I7MGF9_TETTS</name>
<dbReference type="OMA" id="YAGDHIS"/>
<dbReference type="eggNOG" id="ENOG502SV35">
    <property type="taxonomic scope" value="Eukaryota"/>
</dbReference>
<dbReference type="EMBL" id="GG662603">
    <property type="protein sequence ID" value="EAS01415.2"/>
    <property type="molecule type" value="Genomic_DNA"/>
</dbReference>
<keyword evidence="3" id="KW-1185">Reference proteome</keyword>
<dbReference type="PDB" id="8GZU">
    <property type="method" value="EM"/>
    <property type="resolution" value="4.18 A"/>
    <property type="chains" value="34/7A/7a/89=1-133"/>
</dbReference>
<sequence length="133" mass="16360">MNRFFKVSSKYQYYKYLEQYDAAFLRKYQSETHWYLGRRGAWKNLVIKYAGDHISLEEEHNVKYKTHLSFVYLSYRLAWVLFAYVLIYNHFLLGDIGKTFNVGEWDHRLKPSAERDYPTRYESLYILDRTQKW</sequence>
<dbReference type="GeneID" id="7839998"/>
<dbReference type="AlphaFoldDB" id="I7MGF9"/>
<keyword evidence="4 5" id="KW-0002">3D-structure</keyword>
<dbReference type="PDB" id="8B6H">
    <property type="method" value="EM"/>
    <property type="resolution" value="2.60 A"/>
    <property type="chains" value="DH/Dh=1-133"/>
</dbReference>
<dbReference type="OrthoDB" id="294881at2759"/>
<reference evidence="4" key="2">
    <citation type="journal article" date="2022" name="Science">
        <title>Structures of &lt;i&gt;Tetrahymena&lt;/i&gt;'s respiratory chain reveal the diversity of eukaryotic core metabolism.</title>
        <authorList>
            <person name="Zhou L."/>
            <person name="Maldonado M."/>
            <person name="Padavannil A."/>
            <person name="Guo F."/>
            <person name="Letts J.A."/>
        </authorList>
    </citation>
    <scope>STRUCTURE BY ELECTRON MICROSCOPY (3.02 ANGSTROMS)</scope>
    <scope>FORMYLATION AT MET-1</scope>
</reference>
<evidence type="ECO:0007829" key="7">
    <source>
        <dbReference type="PDB" id="8GYM"/>
    </source>
</evidence>
<dbReference type="KEGG" id="tet:TTHERM_00151250"/>
<gene>
    <name evidence="2" type="ORF">TTHERM_00151250</name>
</gene>
<dbReference type="STRING" id="312017.I7MGF9"/>
<keyword evidence="1" id="KW-0472">Membrane</keyword>
<evidence type="ECO:0007829" key="8">
    <source>
        <dbReference type="PDB" id="8GZU"/>
    </source>
</evidence>